<dbReference type="AlphaFoldDB" id="A0A6A5TEB2"/>
<protein>
    <submittedName>
        <fullName evidence="1">Uncharacterized protein</fullName>
    </submittedName>
</protein>
<proteinExistence type="predicted"/>
<name>A0A6A5TEB2_9PLEO</name>
<organism evidence="1 2">
    <name type="scientific">Byssothecium circinans</name>
    <dbReference type="NCBI Taxonomy" id="147558"/>
    <lineage>
        <taxon>Eukaryota</taxon>
        <taxon>Fungi</taxon>
        <taxon>Dikarya</taxon>
        <taxon>Ascomycota</taxon>
        <taxon>Pezizomycotina</taxon>
        <taxon>Dothideomycetes</taxon>
        <taxon>Pleosporomycetidae</taxon>
        <taxon>Pleosporales</taxon>
        <taxon>Massarineae</taxon>
        <taxon>Massarinaceae</taxon>
        <taxon>Byssothecium</taxon>
    </lineage>
</organism>
<gene>
    <name evidence="1" type="ORF">CC80DRAFT_217902</name>
</gene>
<keyword evidence="2" id="KW-1185">Reference proteome</keyword>
<evidence type="ECO:0000313" key="1">
    <source>
        <dbReference type="EMBL" id="KAF1951123.1"/>
    </source>
</evidence>
<evidence type="ECO:0000313" key="2">
    <source>
        <dbReference type="Proteomes" id="UP000800035"/>
    </source>
</evidence>
<reference evidence="1" key="1">
    <citation type="journal article" date="2020" name="Stud. Mycol.">
        <title>101 Dothideomycetes genomes: a test case for predicting lifestyles and emergence of pathogens.</title>
        <authorList>
            <person name="Haridas S."/>
            <person name="Albert R."/>
            <person name="Binder M."/>
            <person name="Bloem J."/>
            <person name="Labutti K."/>
            <person name="Salamov A."/>
            <person name="Andreopoulos B."/>
            <person name="Baker S."/>
            <person name="Barry K."/>
            <person name="Bills G."/>
            <person name="Bluhm B."/>
            <person name="Cannon C."/>
            <person name="Castanera R."/>
            <person name="Culley D."/>
            <person name="Daum C."/>
            <person name="Ezra D."/>
            <person name="Gonzalez J."/>
            <person name="Henrissat B."/>
            <person name="Kuo A."/>
            <person name="Liang C."/>
            <person name="Lipzen A."/>
            <person name="Lutzoni F."/>
            <person name="Magnuson J."/>
            <person name="Mondo S."/>
            <person name="Nolan M."/>
            <person name="Ohm R."/>
            <person name="Pangilinan J."/>
            <person name="Park H.-J."/>
            <person name="Ramirez L."/>
            <person name="Alfaro M."/>
            <person name="Sun H."/>
            <person name="Tritt A."/>
            <person name="Yoshinaga Y."/>
            <person name="Zwiers L.-H."/>
            <person name="Turgeon B."/>
            <person name="Goodwin S."/>
            <person name="Spatafora J."/>
            <person name="Crous P."/>
            <person name="Grigoriev I."/>
        </authorList>
    </citation>
    <scope>NUCLEOTIDE SEQUENCE</scope>
    <source>
        <strain evidence="1">CBS 675.92</strain>
    </source>
</reference>
<dbReference type="EMBL" id="ML977020">
    <property type="protein sequence ID" value="KAF1951123.1"/>
    <property type="molecule type" value="Genomic_DNA"/>
</dbReference>
<sequence>MKSRIFPPAQRLCERSEKGRALWYCTTTGQIMPYRAGEKKDPPKQIPGDSPSVTEFLLILLCIYAVSCHINPL</sequence>
<accession>A0A6A5TEB2</accession>
<dbReference type="Proteomes" id="UP000800035">
    <property type="component" value="Unassembled WGS sequence"/>
</dbReference>